<reference evidence="1 2" key="1">
    <citation type="submission" date="2010-08" db="EMBL/GenBank/DDBJ databases">
        <authorList>
            <person name="Durkin A.S."/>
            <person name="Madupu R."/>
            <person name="Torralba M."/>
            <person name="Gillis M."/>
            <person name="Methe B."/>
            <person name="Sutton G."/>
            <person name="Nelson K.E."/>
        </authorList>
    </citation>
    <scope>NUCLEOTIDE SEQUENCE [LARGE SCALE GENOMIC DNA]</scope>
    <source>
        <strain evidence="1 2">BVS033A4</strain>
    </source>
</reference>
<comment type="caution">
    <text evidence="1">The sequence shown here is derived from an EMBL/GenBank/DDBJ whole genome shotgun (WGS) entry which is preliminary data.</text>
</comment>
<dbReference type="Proteomes" id="UP000003807">
    <property type="component" value="Unassembled WGS sequence"/>
</dbReference>
<gene>
    <name evidence="1" type="ORF">HMPREF9289_1950</name>
</gene>
<evidence type="ECO:0000313" key="2">
    <source>
        <dbReference type="Proteomes" id="UP000003807"/>
    </source>
</evidence>
<sequence>MSNIKNIKKIGKFYKGREGDEINSVSRKKWITDFAKNIIWRK</sequence>
<name>E1KY35_FINMA</name>
<accession>E1KY35</accession>
<proteinExistence type="predicted"/>
<evidence type="ECO:0000313" key="1">
    <source>
        <dbReference type="EMBL" id="EFL54068.1"/>
    </source>
</evidence>
<protein>
    <submittedName>
        <fullName evidence="1">Uncharacterized protein</fullName>
    </submittedName>
</protein>
<dbReference type="AlphaFoldDB" id="E1KY35"/>
<organism evidence="1 2">
    <name type="scientific">Finegoldia magna BVS033A4</name>
    <dbReference type="NCBI Taxonomy" id="866773"/>
    <lineage>
        <taxon>Bacteria</taxon>
        <taxon>Bacillati</taxon>
        <taxon>Bacillota</taxon>
        <taxon>Tissierellia</taxon>
        <taxon>Tissierellales</taxon>
        <taxon>Peptoniphilaceae</taxon>
        <taxon>Finegoldia</taxon>
    </lineage>
</organism>
<dbReference type="EMBL" id="AEDP01000033">
    <property type="protein sequence ID" value="EFL54068.1"/>
    <property type="molecule type" value="Genomic_DNA"/>
</dbReference>